<name>A0A6J7WXW2_9CAUD</name>
<gene>
    <name evidence="1" type="ORF">UFOVP247_53</name>
</gene>
<sequence length="69" mass="8142">MSKKIIESYGTNYYTTYLKYDEDADEYYIQLHSDLIATLGWKEGDELIWSIAENNNAAIVRKKKENEDE</sequence>
<dbReference type="EMBL" id="LR798288">
    <property type="protein sequence ID" value="CAB5220894.1"/>
    <property type="molecule type" value="Genomic_DNA"/>
</dbReference>
<organism evidence="1">
    <name type="scientific">uncultured Caudovirales phage</name>
    <dbReference type="NCBI Taxonomy" id="2100421"/>
    <lineage>
        <taxon>Viruses</taxon>
        <taxon>Duplodnaviria</taxon>
        <taxon>Heunggongvirae</taxon>
        <taxon>Uroviricota</taxon>
        <taxon>Caudoviricetes</taxon>
        <taxon>Peduoviridae</taxon>
        <taxon>Maltschvirus</taxon>
        <taxon>Maltschvirus maltsch</taxon>
    </lineage>
</organism>
<protein>
    <submittedName>
        <fullName evidence="1">Uncharacterized protein</fullName>
    </submittedName>
</protein>
<reference evidence="1" key="1">
    <citation type="submission" date="2020-05" db="EMBL/GenBank/DDBJ databases">
        <authorList>
            <person name="Chiriac C."/>
            <person name="Salcher M."/>
            <person name="Ghai R."/>
            <person name="Kavagutti S V."/>
        </authorList>
    </citation>
    <scope>NUCLEOTIDE SEQUENCE</scope>
</reference>
<proteinExistence type="predicted"/>
<evidence type="ECO:0000313" key="1">
    <source>
        <dbReference type="EMBL" id="CAB5220894.1"/>
    </source>
</evidence>
<accession>A0A6J7WXW2</accession>